<dbReference type="PANTHER" id="PTHR46118">
    <property type="entry name" value="PROTEIN ABHD11"/>
    <property type="match status" value="1"/>
</dbReference>
<dbReference type="Proteomes" id="UP000253919">
    <property type="component" value="Unassembled WGS sequence"/>
</dbReference>
<accession>A0A369QMW8</accession>
<dbReference type="EC" id="3.1.-.-" evidence="3"/>
<dbReference type="RefSeq" id="WP_115375150.1">
    <property type="nucleotide sequence ID" value="NZ_QASA01000001.1"/>
</dbReference>
<comment type="caution">
    <text evidence="3">The sequence shown here is derived from an EMBL/GenBank/DDBJ whole genome shotgun (WGS) entry which is preliminary data.</text>
</comment>
<feature type="domain" description="AB hydrolase-1" evidence="2">
    <location>
        <begin position="13"/>
        <end position="241"/>
    </location>
</feature>
<dbReference type="SUPFAM" id="SSF53474">
    <property type="entry name" value="alpha/beta-Hydrolases"/>
    <property type="match status" value="1"/>
</dbReference>
<evidence type="ECO:0000256" key="1">
    <source>
        <dbReference type="ARBA" id="ARBA00022801"/>
    </source>
</evidence>
<dbReference type="AlphaFoldDB" id="A0A369QMW8"/>
<dbReference type="Gene3D" id="3.40.50.1820">
    <property type="entry name" value="alpha/beta hydrolase"/>
    <property type="match status" value="1"/>
</dbReference>
<name>A0A369QMW8_9BACT</name>
<dbReference type="PRINTS" id="PR00111">
    <property type="entry name" value="ABHYDROLASE"/>
</dbReference>
<keyword evidence="4" id="KW-1185">Reference proteome</keyword>
<keyword evidence="1 3" id="KW-0378">Hydrolase</keyword>
<evidence type="ECO:0000313" key="4">
    <source>
        <dbReference type="Proteomes" id="UP000253919"/>
    </source>
</evidence>
<gene>
    <name evidence="3" type="primary">ybfF</name>
    <name evidence="3" type="ORF">AHMF7616_04892</name>
</gene>
<evidence type="ECO:0000313" key="3">
    <source>
        <dbReference type="EMBL" id="RDC66261.1"/>
    </source>
</evidence>
<dbReference type="OrthoDB" id="9808398at2"/>
<dbReference type="PRINTS" id="PR00412">
    <property type="entry name" value="EPOXHYDRLASE"/>
</dbReference>
<dbReference type="InterPro" id="IPR029058">
    <property type="entry name" value="AB_hydrolase_fold"/>
</dbReference>
<dbReference type="InterPro" id="IPR000639">
    <property type="entry name" value="Epox_hydrolase-like"/>
</dbReference>
<dbReference type="PANTHER" id="PTHR46118:SF4">
    <property type="entry name" value="PROTEIN ABHD11"/>
    <property type="match status" value="1"/>
</dbReference>
<reference evidence="3 4" key="1">
    <citation type="submission" date="2018-04" db="EMBL/GenBank/DDBJ databases">
        <title>Adhaeribacter sp. HMF7616 genome sequencing and assembly.</title>
        <authorList>
            <person name="Kang H."/>
            <person name="Kang J."/>
            <person name="Cha I."/>
            <person name="Kim H."/>
            <person name="Joh K."/>
        </authorList>
    </citation>
    <scope>NUCLEOTIDE SEQUENCE [LARGE SCALE GENOMIC DNA]</scope>
    <source>
        <strain evidence="3 4">HMF7616</strain>
    </source>
</reference>
<dbReference type="EMBL" id="QASA01000001">
    <property type="protein sequence ID" value="RDC66261.1"/>
    <property type="molecule type" value="Genomic_DNA"/>
</dbReference>
<dbReference type="GO" id="GO:0016787">
    <property type="term" value="F:hydrolase activity"/>
    <property type="evidence" value="ECO:0007669"/>
    <property type="project" value="UniProtKB-KW"/>
</dbReference>
<evidence type="ECO:0000259" key="2">
    <source>
        <dbReference type="Pfam" id="PF00561"/>
    </source>
</evidence>
<dbReference type="Pfam" id="PF00561">
    <property type="entry name" value="Abhydrolase_1"/>
    <property type="match status" value="1"/>
</dbReference>
<protein>
    <submittedName>
        <fullName evidence="3">Esterase</fullName>
        <ecNumber evidence="3">3.1.-.-</ecNumber>
    </submittedName>
</protein>
<dbReference type="InterPro" id="IPR000073">
    <property type="entry name" value="AB_hydrolase_1"/>
</dbReference>
<organism evidence="3 4">
    <name type="scientific">Adhaeribacter pallidiroseus</name>
    <dbReference type="NCBI Taxonomy" id="2072847"/>
    <lineage>
        <taxon>Bacteria</taxon>
        <taxon>Pseudomonadati</taxon>
        <taxon>Bacteroidota</taxon>
        <taxon>Cytophagia</taxon>
        <taxon>Cytophagales</taxon>
        <taxon>Hymenobacteraceae</taxon>
        <taxon>Adhaeribacter</taxon>
    </lineage>
</organism>
<sequence>MQLHYRDLGQGTPFVILHGLFGLSDNWQTLAKFWSQKYHVYLVDLRNHGRSPHSNEFSYDLMVEDLAEFIIEHQLQNPVIMGHSMGGKVAMNFALSYPAQVSKLIVVDIAPRPYPVHHQDIIDGLNAIDISKMTSRNEAEAALRPYIPEAETRLFLLKNLYRREDNSFGWRMNLAAIEACIEEVGRETTSDTPFIKPTLFIKGEKSRYIQEKDLPAIQQLFPQAQVETVANAGHWVHAEAPEKFYQLVVDFIK</sequence>
<proteinExistence type="predicted"/>